<dbReference type="AlphaFoldDB" id="A0A926DXK9"/>
<comment type="caution">
    <text evidence="1">The sequence shown here is derived from an EMBL/GenBank/DDBJ whole genome shotgun (WGS) entry which is preliminary data.</text>
</comment>
<gene>
    <name evidence="1" type="ORF">H8711_00765</name>
</gene>
<accession>A0A926DXK9</accession>
<proteinExistence type="predicted"/>
<dbReference type="InterPro" id="IPR035901">
    <property type="entry name" value="GIY-YIG_endonuc_sf"/>
</dbReference>
<organism evidence="1 2">
    <name type="scientific">Ligaoa zhengdingensis</name>
    <dbReference type="NCBI Taxonomy" id="2763658"/>
    <lineage>
        <taxon>Bacteria</taxon>
        <taxon>Bacillati</taxon>
        <taxon>Bacillota</taxon>
        <taxon>Clostridia</taxon>
        <taxon>Eubacteriales</taxon>
        <taxon>Oscillospiraceae</taxon>
        <taxon>Ligaoa</taxon>
    </lineage>
</organism>
<reference evidence="1" key="1">
    <citation type="submission" date="2020-08" db="EMBL/GenBank/DDBJ databases">
        <title>Genome public.</title>
        <authorList>
            <person name="Liu C."/>
            <person name="Sun Q."/>
        </authorList>
    </citation>
    <scope>NUCLEOTIDE SEQUENCE</scope>
    <source>
        <strain evidence="1">NSJ-31</strain>
    </source>
</reference>
<dbReference type="Proteomes" id="UP000653127">
    <property type="component" value="Unassembled WGS sequence"/>
</dbReference>
<dbReference type="Gene3D" id="3.40.1440.10">
    <property type="entry name" value="GIY-YIG endonuclease"/>
    <property type="match status" value="1"/>
</dbReference>
<dbReference type="RefSeq" id="WP_249281622.1">
    <property type="nucleotide sequence ID" value="NZ_JACRST010000001.1"/>
</dbReference>
<dbReference type="EMBL" id="JACRST010000001">
    <property type="protein sequence ID" value="MBC8545469.1"/>
    <property type="molecule type" value="Genomic_DNA"/>
</dbReference>
<name>A0A926DXK9_9FIRM</name>
<sequence length="113" mass="13202">MDNRKKELIRAYKEKPATGGAYVIENTVTGRKLLLCETDLKGSKNKFDFMSRMGSCPNSRLQRDWQQYGPACFAFTVLEEIEQKETQTLEEFREDLVVLEAIWREKLGEDNLY</sequence>
<evidence type="ECO:0000313" key="1">
    <source>
        <dbReference type="EMBL" id="MBC8545469.1"/>
    </source>
</evidence>
<protein>
    <submittedName>
        <fullName evidence="1">GIY-YIG nuclease family protein</fullName>
    </submittedName>
</protein>
<evidence type="ECO:0000313" key="2">
    <source>
        <dbReference type="Proteomes" id="UP000653127"/>
    </source>
</evidence>
<keyword evidence="2" id="KW-1185">Reference proteome</keyword>
<dbReference type="CDD" id="cd10451">
    <property type="entry name" value="GIY-YIG_LuxR_like"/>
    <property type="match status" value="1"/>
</dbReference>